<dbReference type="Proteomes" id="UP000281553">
    <property type="component" value="Unassembled WGS sequence"/>
</dbReference>
<reference evidence="1 2" key="1">
    <citation type="submission" date="2018-11" db="EMBL/GenBank/DDBJ databases">
        <authorList>
            <consortium name="Pathogen Informatics"/>
        </authorList>
    </citation>
    <scope>NUCLEOTIDE SEQUENCE [LARGE SCALE GENOMIC DNA]</scope>
</reference>
<evidence type="ECO:0000313" key="2">
    <source>
        <dbReference type="Proteomes" id="UP000281553"/>
    </source>
</evidence>
<dbReference type="AlphaFoldDB" id="A0A3P7M718"/>
<evidence type="ECO:0000313" key="1">
    <source>
        <dbReference type="EMBL" id="VDN13911.1"/>
    </source>
</evidence>
<gene>
    <name evidence="1" type="ORF">DILT_LOCUS9742</name>
</gene>
<keyword evidence="2" id="KW-1185">Reference proteome</keyword>
<accession>A0A3P7M718</accession>
<dbReference type="EMBL" id="UYRU01057732">
    <property type="protein sequence ID" value="VDN13911.1"/>
    <property type="molecule type" value="Genomic_DNA"/>
</dbReference>
<proteinExistence type="predicted"/>
<organism evidence="1 2">
    <name type="scientific">Dibothriocephalus latus</name>
    <name type="common">Fish tapeworm</name>
    <name type="synonym">Diphyllobothrium latum</name>
    <dbReference type="NCBI Taxonomy" id="60516"/>
    <lineage>
        <taxon>Eukaryota</taxon>
        <taxon>Metazoa</taxon>
        <taxon>Spiralia</taxon>
        <taxon>Lophotrochozoa</taxon>
        <taxon>Platyhelminthes</taxon>
        <taxon>Cestoda</taxon>
        <taxon>Eucestoda</taxon>
        <taxon>Diphyllobothriidea</taxon>
        <taxon>Diphyllobothriidae</taxon>
        <taxon>Dibothriocephalus</taxon>
    </lineage>
</organism>
<sequence length="78" mass="8632">MPPLVPEPGSPFRYPTPTASAISSLNPPNIDTSFRFAVEVQPAFSGFLLFACQLQLPTLPITPSLIFHLNSGLEREYW</sequence>
<name>A0A3P7M718_DIBLA</name>
<protein>
    <submittedName>
        <fullName evidence="1">Uncharacterized protein</fullName>
    </submittedName>
</protein>